<feature type="compositionally biased region" description="Acidic residues" evidence="2">
    <location>
        <begin position="436"/>
        <end position="450"/>
    </location>
</feature>
<dbReference type="PROSITE" id="PS00036">
    <property type="entry name" value="BZIP_BASIC"/>
    <property type="match status" value="1"/>
</dbReference>
<reference evidence="5" key="1">
    <citation type="submission" date="2011-07" db="EMBL/GenBank/DDBJ databases">
        <authorList>
            <consortium name="Caenorhabditis brenneri Sequencing and Analysis Consortium"/>
            <person name="Wilson R.K."/>
        </authorList>
    </citation>
    <scope>NUCLEOTIDE SEQUENCE [LARGE SCALE GENOMIC DNA]</scope>
    <source>
        <strain evidence="5">PB2801</strain>
    </source>
</reference>
<evidence type="ECO:0000259" key="3">
    <source>
        <dbReference type="PROSITE" id="PS00036"/>
    </source>
</evidence>
<keyword evidence="1" id="KW-0175">Coiled coil</keyword>
<feature type="compositionally biased region" description="Acidic residues" evidence="2">
    <location>
        <begin position="623"/>
        <end position="632"/>
    </location>
</feature>
<feature type="compositionally biased region" description="Polar residues" evidence="2">
    <location>
        <begin position="491"/>
        <end position="504"/>
    </location>
</feature>
<evidence type="ECO:0000256" key="1">
    <source>
        <dbReference type="SAM" id="Coils"/>
    </source>
</evidence>
<evidence type="ECO:0000313" key="4">
    <source>
        <dbReference type="EMBL" id="EGT47583.1"/>
    </source>
</evidence>
<dbReference type="OMA" id="FRRWIAM"/>
<dbReference type="HOGENOM" id="CLU_325777_0_0_1"/>
<dbReference type="OrthoDB" id="5839563at2759"/>
<dbReference type="Proteomes" id="UP000008068">
    <property type="component" value="Unassembled WGS sequence"/>
</dbReference>
<dbReference type="EMBL" id="GL379820">
    <property type="protein sequence ID" value="EGT47583.1"/>
    <property type="molecule type" value="Genomic_DNA"/>
</dbReference>
<evidence type="ECO:0000256" key="2">
    <source>
        <dbReference type="SAM" id="MobiDB-lite"/>
    </source>
</evidence>
<feature type="region of interest" description="Disordered" evidence="2">
    <location>
        <begin position="528"/>
        <end position="632"/>
    </location>
</feature>
<dbReference type="InParanoid" id="G0MYI3"/>
<feature type="domain" description="BZIP" evidence="3">
    <location>
        <begin position="579"/>
        <end position="594"/>
    </location>
</feature>
<gene>
    <name evidence="4" type="ORF">CAEBREN_01198</name>
</gene>
<feature type="compositionally biased region" description="Basic residues" evidence="2">
    <location>
        <begin position="578"/>
        <end position="589"/>
    </location>
</feature>
<dbReference type="InterPro" id="IPR004827">
    <property type="entry name" value="bZIP"/>
</dbReference>
<dbReference type="eggNOG" id="ENOG502TFVE">
    <property type="taxonomic scope" value="Eukaryota"/>
</dbReference>
<protein>
    <recommendedName>
        <fullName evidence="3">BZIP domain-containing protein</fullName>
    </recommendedName>
</protein>
<sequence length="878" mass="98563">MAETDAEDGENDVYARFRRCIGETPDGGFREFRGTPGTVDVARGVDVHELVNGMMAARILHLKQILAGWEAMKGSLTSNNAGLIYSEMVGTLESLMKFEHSNSSNKNSWTQSRDRREFPPYLSDFPVLDGETRQATGSTDEEKLKLLFGDFATEQLIELFKEVDRKIRQRHDFERQNEHILATGTTWDTYTQATSGSLHQAPAASPPTYQQIATSSMQAPPVPAPPEFTQAEFPALPTSGPRACRGVGVRFNANREPTITAMGSNRIPTPAPPVARTLNSDIRPLMSLDVEPQTPWRRSGESSGPQISYVINTQDGEVSSLQRVRVDNLSSRDFASALSSLFPGIDERGRIAGRTQNSGTQGGHRRRRQRQLSQRAPPINTTVLPSLVNNSDSGLSSNSTQENSTRTDSPSTNTLDTETPVLTSSTSQADTAEMTDHEEVDEPEENEGSEEVNSFGGEDLTIQVPKSSLDISADTETSVQPVTPRGPSYASIVSNRTSSPLMSTSSRIDRFPALNEWVQVKNKHVAISKPVESAEKSLIPVQPKPAREERQSELAAVAEAWDDPEEEDPEREREREKRRLKNRNQRAAKKQRDKEAKRNRTESGSTSEVKPENGEVAPVNEEVAPEDDERAEAVMEDDTMDRNGEVDKAAEGTPIVSEKVPGVAEENSVVAGDDQVIAELVEELVAAVDTGYYDETGRYCDNATMAEPEKERLKHKDSHLADLHAEMNEHCKILFRILWFQNNNKLEKLRLNKEERDKLEERVVQCRRMMERIDMFGRLIMYRYAKQNIKEDVEENILHCGKNLLSIKHLYMFKILSLGTEFLPTLKEPDDRIARYKELVILAKLHVARVSKVYQELETLYRFQSKVVPQQNRSYRHL</sequence>
<name>G0MYI3_CAEBE</name>
<dbReference type="GO" id="GO:0003700">
    <property type="term" value="F:DNA-binding transcription factor activity"/>
    <property type="evidence" value="ECO:0007669"/>
    <property type="project" value="InterPro"/>
</dbReference>
<feature type="compositionally biased region" description="Acidic residues" evidence="2">
    <location>
        <begin position="560"/>
        <end position="569"/>
    </location>
</feature>
<organism evidence="5">
    <name type="scientific">Caenorhabditis brenneri</name>
    <name type="common">Nematode worm</name>
    <dbReference type="NCBI Taxonomy" id="135651"/>
    <lineage>
        <taxon>Eukaryota</taxon>
        <taxon>Metazoa</taxon>
        <taxon>Ecdysozoa</taxon>
        <taxon>Nematoda</taxon>
        <taxon>Chromadorea</taxon>
        <taxon>Rhabditida</taxon>
        <taxon>Rhabditina</taxon>
        <taxon>Rhabditomorpha</taxon>
        <taxon>Rhabditoidea</taxon>
        <taxon>Rhabditidae</taxon>
        <taxon>Peloderinae</taxon>
        <taxon>Caenorhabditis</taxon>
    </lineage>
</organism>
<dbReference type="AlphaFoldDB" id="G0MYI3"/>
<keyword evidence="5" id="KW-1185">Reference proteome</keyword>
<feature type="region of interest" description="Disordered" evidence="2">
    <location>
        <begin position="349"/>
        <end position="458"/>
    </location>
</feature>
<feature type="compositionally biased region" description="Basic and acidic residues" evidence="2">
    <location>
        <begin position="590"/>
        <end position="601"/>
    </location>
</feature>
<proteinExistence type="predicted"/>
<feature type="region of interest" description="Disordered" evidence="2">
    <location>
        <begin position="473"/>
        <end position="504"/>
    </location>
</feature>
<feature type="compositionally biased region" description="Polar residues" evidence="2">
    <location>
        <begin position="379"/>
        <end position="430"/>
    </location>
</feature>
<feature type="coiled-coil region" evidence="1">
    <location>
        <begin position="742"/>
        <end position="769"/>
    </location>
</feature>
<accession>G0MYI3</accession>
<evidence type="ECO:0000313" key="5">
    <source>
        <dbReference type="Proteomes" id="UP000008068"/>
    </source>
</evidence>